<feature type="signal peptide" evidence="6">
    <location>
        <begin position="1"/>
        <end position="26"/>
    </location>
</feature>
<evidence type="ECO:0000256" key="4">
    <source>
        <dbReference type="ARBA" id="ARBA00023088"/>
    </source>
</evidence>
<dbReference type="EMBL" id="PDYF01000008">
    <property type="protein sequence ID" value="PHU35894.1"/>
    <property type="molecule type" value="Genomic_DNA"/>
</dbReference>
<keyword evidence="5" id="KW-0812">Transmembrane</keyword>
<dbReference type="Pfam" id="PF00746">
    <property type="entry name" value="Gram_pos_anchor"/>
    <property type="match status" value="1"/>
</dbReference>
<feature type="chain" id="PRO_5013841386" description="Gram-positive cocci surface proteins LPxTG domain-containing protein" evidence="6">
    <location>
        <begin position="27"/>
        <end position="436"/>
    </location>
</feature>
<gene>
    <name evidence="8" type="ORF">CSX01_04600</name>
</gene>
<evidence type="ECO:0000256" key="6">
    <source>
        <dbReference type="SAM" id="SignalP"/>
    </source>
</evidence>
<dbReference type="AlphaFoldDB" id="A0A2G3DY21"/>
<dbReference type="PROSITE" id="PS50847">
    <property type="entry name" value="GRAM_POS_ANCHORING"/>
    <property type="match status" value="1"/>
</dbReference>
<feature type="domain" description="Gram-positive cocci surface proteins LPxTG" evidence="7">
    <location>
        <begin position="401"/>
        <end position="436"/>
    </location>
</feature>
<dbReference type="Pfam" id="PF17802">
    <property type="entry name" value="SpaA"/>
    <property type="match status" value="1"/>
</dbReference>
<keyword evidence="2" id="KW-0964">Secreted</keyword>
<evidence type="ECO:0000256" key="3">
    <source>
        <dbReference type="ARBA" id="ARBA00022729"/>
    </source>
</evidence>
<dbReference type="Proteomes" id="UP000225889">
    <property type="component" value="Unassembled WGS sequence"/>
</dbReference>
<keyword evidence="5" id="KW-1133">Transmembrane helix</keyword>
<evidence type="ECO:0000313" key="9">
    <source>
        <dbReference type="Proteomes" id="UP000225889"/>
    </source>
</evidence>
<keyword evidence="1" id="KW-0134">Cell wall</keyword>
<dbReference type="InterPro" id="IPR013783">
    <property type="entry name" value="Ig-like_fold"/>
</dbReference>
<organism evidence="8 9">
    <name type="scientific">Pseudobutyrivibrio ruminis</name>
    <dbReference type="NCBI Taxonomy" id="46206"/>
    <lineage>
        <taxon>Bacteria</taxon>
        <taxon>Bacillati</taxon>
        <taxon>Bacillota</taxon>
        <taxon>Clostridia</taxon>
        <taxon>Lachnospirales</taxon>
        <taxon>Lachnospiraceae</taxon>
        <taxon>Pseudobutyrivibrio</taxon>
    </lineage>
</organism>
<keyword evidence="5" id="KW-0472">Membrane</keyword>
<feature type="transmembrane region" description="Helical" evidence="5">
    <location>
        <begin position="407"/>
        <end position="429"/>
    </location>
</feature>
<comment type="caution">
    <text evidence="8">The sequence shown here is derived from an EMBL/GenBank/DDBJ whole genome shotgun (WGS) entry which is preliminary data.</text>
</comment>
<evidence type="ECO:0000259" key="7">
    <source>
        <dbReference type="PROSITE" id="PS50847"/>
    </source>
</evidence>
<proteinExistence type="predicted"/>
<protein>
    <recommendedName>
        <fullName evidence="7">Gram-positive cocci surface proteins LPxTG domain-containing protein</fullName>
    </recommendedName>
</protein>
<keyword evidence="3 6" id="KW-0732">Signal</keyword>
<reference evidence="8 9" key="1">
    <citation type="submission" date="2017-10" db="EMBL/GenBank/DDBJ databases">
        <title>Resolving the taxonomy of Roseburia spp., Eubacterium rectale and Agathobacter spp. through phylogenomic analysis.</title>
        <authorList>
            <person name="Sheridan P.O."/>
            <person name="Walker A.W."/>
            <person name="Duncan S.H."/>
            <person name="Scott K.P."/>
            <person name="Toole P.W.O."/>
            <person name="Luis P."/>
            <person name="Flint H.J."/>
        </authorList>
    </citation>
    <scope>NUCLEOTIDE SEQUENCE [LARGE SCALE GENOMIC DNA]</scope>
    <source>
        <strain evidence="8 9">JK626</strain>
    </source>
</reference>
<evidence type="ECO:0000256" key="5">
    <source>
        <dbReference type="SAM" id="Phobius"/>
    </source>
</evidence>
<evidence type="ECO:0000256" key="1">
    <source>
        <dbReference type="ARBA" id="ARBA00022512"/>
    </source>
</evidence>
<keyword evidence="4" id="KW-0572">Peptidoglycan-anchor</keyword>
<name>A0A2G3DY21_9FIRM</name>
<dbReference type="InterPro" id="IPR041033">
    <property type="entry name" value="SpaA_PFL_dom_1"/>
</dbReference>
<evidence type="ECO:0000313" key="8">
    <source>
        <dbReference type="EMBL" id="PHU35894.1"/>
    </source>
</evidence>
<reference evidence="8 9" key="2">
    <citation type="submission" date="2017-10" db="EMBL/GenBank/DDBJ databases">
        <authorList>
            <person name="Banno H."/>
            <person name="Chua N.-H."/>
        </authorList>
    </citation>
    <scope>NUCLEOTIDE SEQUENCE [LARGE SCALE GENOMIC DNA]</scope>
    <source>
        <strain evidence="8 9">JK626</strain>
    </source>
</reference>
<dbReference type="RefSeq" id="WP_099391596.1">
    <property type="nucleotide sequence ID" value="NZ_PDYF01000008.1"/>
</dbReference>
<accession>A0A2G3DY21</accession>
<dbReference type="NCBIfam" id="TIGR01167">
    <property type="entry name" value="LPXTG_anchor"/>
    <property type="match status" value="1"/>
</dbReference>
<evidence type="ECO:0000256" key="2">
    <source>
        <dbReference type="ARBA" id="ARBA00022525"/>
    </source>
</evidence>
<dbReference type="Gene3D" id="2.60.40.10">
    <property type="entry name" value="Immunoglobulins"/>
    <property type="match status" value="1"/>
</dbReference>
<dbReference type="InterPro" id="IPR019931">
    <property type="entry name" value="LPXTG_anchor"/>
</dbReference>
<sequence>MKRIRKIVALALATVMMMAMSITAFAAENKTESTVKITNISTREASEVKLYKLASVDFTNNTVTIDNTWAGDAYKADTTDFTALKTKFEAAKANLSAEYTATTSADGKVEFKVAPGVYYAAISGSLVEYNAMVIKAYDVTSEGRYEGNTVEIVAKGSTTNTEKTADKGFVEAGEEVNFTINTNIPYEAETFVVFDQPTNLTLKTATVEIAGAPTFTVEFTEVTADSLYKIDLTDYLQYKNAGVKITYVGVVGKNIDEVEDGYGFKNAAYSQVNGEDSTPTPPVTGYTGTIVIEKKGSNNEAVVGATFEVKDSEGNLVPVSQRADGVYVYDVNGTAVVTSDEDGMAVVTGLGVGDYTVNEKTAPQGYTVDTTVYTAKITDTSANNKNCYVELTIVDPDLIQLPFTGGMGTTIFTVLGVAIMAIAAALFFATKRKASK</sequence>